<dbReference type="HOGENOM" id="CLU_2434393_0_0_10"/>
<gene>
    <name evidence="1" type="ordered locus">Aasi_1259</name>
</gene>
<dbReference type="Proteomes" id="UP000001227">
    <property type="component" value="Chromosome"/>
</dbReference>
<keyword evidence="2" id="KW-1185">Reference proteome</keyword>
<sequence>MWKYYVSVYGFGKNENAVCFINIYCDLSVLTELREGKKVSCKFEFIYRYILKLYLYKLLSRYFSNLIFRLKDSLIISLINKTYSSSNCIL</sequence>
<reference evidence="1 2" key="1">
    <citation type="journal article" date="2010" name="J. Bacteriol.">
        <title>The genome of the amoeba symbiont 'Candidatus Amoebophilus asiaticus' reveals common mechanisms for host cell interaction among amoeba-associated bacteria.</title>
        <authorList>
            <person name="Schmitz-Esser S."/>
            <person name="Tischler P."/>
            <person name="Arnold R."/>
            <person name="Montanaro J."/>
            <person name="Wagner M."/>
            <person name="Rattei T."/>
            <person name="Horn M."/>
        </authorList>
    </citation>
    <scope>NUCLEOTIDE SEQUENCE [LARGE SCALE GENOMIC DNA]</scope>
    <source>
        <strain evidence="1 2">5a2</strain>
    </source>
</reference>
<protein>
    <submittedName>
        <fullName evidence="1">Uncharacterized protein</fullName>
    </submittedName>
</protein>
<organism evidence="1 2">
    <name type="scientific">Amoebophilus asiaticus (strain 5a2)</name>
    <dbReference type="NCBI Taxonomy" id="452471"/>
    <lineage>
        <taxon>Bacteria</taxon>
        <taxon>Pseudomonadati</taxon>
        <taxon>Bacteroidota</taxon>
        <taxon>Cytophagia</taxon>
        <taxon>Cytophagales</taxon>
        <taxon>Amoebophilaceae</taxon>
        <taxon>Candidatus Amoebophilus</taxon>
    </lineage>
</organism>
<evidence type="ECO:0000313" key="2">
    <source>
        <dbReference type="Proteomes" id="UP000001227"/>
    </source>
</evidence>
<name>B3ETM9_AMOA5</name>
<accession>B3ETM9</accession>
<evidence type="ECO:0000313" key="1">
    <source>
        <dbReference type="EMBL" id="ACE06581.1"/>
    </source>
</evidence>
<dbReference type="AlphaFoldDB" id="B3ETM9"/>
<dbReference type="STRING" id="452471.Aasi_1259"/>
<dbReference type="KEGG" id="aas:Aasi_1259"/>
<dbReference type="EMBL" id="CP001102">
    <property type="protein sequence ID" value="ACE06581.1"/>
    <property type="molecule type" value="Genomic_DNA"/>
</dbReference>
<proteinExistence type="predicted"/>